<gene>
    <name evidence="15" type="primary">PGA</name>
    <name evidence="15" type="ORF">AK812_SmicGene4325</name>
</gene>
<dbReference type="EMBL" id="LSRX01000054">
    <property type="protein sequence ID" value="OLQ11765.1"/>
    <property type="molecule type" value="Genomic_DNA"/>
</dbReference>
<evidence type="ECO:0000256" key="9">
    <source>
        <dbReference type="PIRSR" id="PIRSR601461-1"/>
    </source>
</evidence>
<evidence type="ECO:0000256" key="8">
    <source>
        <dbReference type="ARBA" id="ARBA00023136"/>
    </source>
</evidence>
<dbReference type="InterPro" id="IPR001461">
    <property type="entry name" value="Aspartic_peptidase_A1"/>
</dbReference>
<evidence type="ECO:0000313" key="15">
    <source>
        <dbReference type="EMBL" id="OLQ11765.1"/>
    </source>
</evidence>
<dbReference type="InterPro" id="IPR033121">
    <property type="entry name" value="PEPTIDASE_A1"/>
</dbReference>
<dbReference type="SUPFAM" id="SSF50630">
    <property type="entry name" value="Acid proteases"/>
    <property type="match status" value="1"/>
</dbReference>
<feature type="active site" evidence="9">
    <location>
        <position position="81"/>
    </location>
</feature>
<dbReference type="InterPro" id="IPR001969">
    <property type="entry name" value="Aspartic_peptidase_AS"/>
</dbReference>
<keyword evidence="6 11" id="KW-0378">Hydrolase</keyword>
<dbReference type="InterPro" id="IPR013057">
    <property type="entry name" value="AA_transpt_TM"/>
</dbReference>
<keyword evidence="10" id="KW-1015">Disulfide bond</keyword>
<dbReference type="OrthoDB" id="771136at2759"/>
<feature type="chain" id="PRO_5012254903" evidence="13">
    <location>
        <begin position="28"/>
        <end position="1793"/>
    </location>
</feature>
<evidence type="ECO:0000256" key="6">
    <source>
        <dbReference type="ARBA" id="ARBA00022801"/>
    </source>
</evidence>
<dbReference type="PRINTS" id="PR00792">
    <property type="entry name" value="PEPSIN"/>
</dbReference>
<evidence type="ECO:0000256" key="13">
    <source>
        <dbReference type="SAM" id="SignalP"/>
    </source>
</evidence>
<feature type="disulfide bond" evidence="10">
    <location>
        <begin position="94"/>
        <end position="99"/>
    </location>
</feature>
<keyword evidence="3 11" id="KW-0645">Protease</keyword>
<feature type="active site" evidence="9">
    <location>
        <position position="276"/>
    </location>
</feature>
<sequence>MGREMAPMLRLANFWAPAVLGLWVVSATQTSVSVALHKRVATVATVRKHAEASKSSVQHKMAYFGTIQVGNPPQEFSVVFDTGSGNLIVPGSDCSSDACTSHRRFDHRKSDGINAINCDGSNVSRGMLADEITITFGTGKITGQCFTDSICVGAACSKGNFISSLDESYTPFATFSFDGVLGLALDSMAQSNEFSVMSRLHGAGVLAQPLFSVFLSDSDEEKSEITFGAIKEEHMASELYWVNVVGDAGYWQVEIQDIYLGDKAQKLCQGCRVAVDTGTSELAGPSDIIARLEGLLGSGHDCSNLDSLPHLGFSVRGPNGKPKILSLSPKDYTSEGSFGGCNLSLMNLDVPPPKGPLFVFGIPFLQKYFTVYDHENSRLCARVWALFGDGSLSLRGLPLSWKEDSCEESLGSLSRGCQSLPSGFGELSAPLLEHESEGTQPCKVSAPAMTLNLINASLGSGMLSLPWAAAGSSLLVAAGVTLLVLVLNAVTNIILVAAAERQHVFDLGGLMGRLPGKWARLLRWAFDCSIWCSVGLALLGYFVVIADAFDPVAEFVGLPSTVKKKASVFAGTLLVIPLCLMDPDYLAFSSTLSVAANVYLVLLITSIFTFQSEATSRHSFCWLGAGPGIITMGSALMQSMIFQMCTMPMYEVLEDRSVRRFSICLAISFGFVFFLFTTLCLMGLSLYGDGVSSNILNNLPPDVSGDAARVGVGLSVIAIYPIYLESMVAPLRHAEERAWRHRQPLMLPSPRDSVVFDDAVTRGASGDLEAEPSRSSISWMSDRLLKVRVKVFQLHAKLPMRPSHFAAVAIILGSAAGGCVVTHLGLCNILNGASQVAAMVGWAPGFAGLFLLGWDQRCWQLLMVLLIVFSSMMSGIQSWPKEKAVMSAWHRPYRVKRLKLEERSDLRWRSTRARRPRCCWRSPSPRMWSKEPELLDNPSSHACGGELMSAPSSQGYQLHMWTRPTFHIEGCTRESGRSVADLCSGPAKAVLLSSQLAMFSCLCSDADADEFETQMDGPAPPSAAGPVDVPHSFTATVDEVNKNVYTVSFDKPAGLTGIRFNHVDSLLVVEDVGSDTVSQWNAAQASADTVIQPMDRVVSINDETGSAEELLDKFHQAGRISITLEHPTYLSIALKKKKGEKLLGVEVVPQEGGLGVVILNLQEEGLFPSYNATAEKELQIKAYSSIYAINGKVWPSLTLLRMLRKLEEIQISLRIGDADSGKTSQTMKIPNPLNEDEMVTALVELEDTYAPIRYGQKQDINELLEVKPPPAEPVTPQYFGPFAEYEALTELKLVSRTVCIPMKRLCFHCHLRMGFLLIFDATVEDFLKSCRVVVSDAEFEVLASMARGEKLGKMNVDVIPDHLIEHGRRSKDWNAVFQSTDAMSQCLYDMMSACTSMEKGCKDDASNKLPIFTSYPARKGKCGVIFIDRIEIHDSHFYGHGLGPFLLNTGLKYIDGEFVNETGPVYLKPFPLLWEKKEGDAPPAPDDPFKTKMLSKEVDGSRGGFDEYEYGYMESLKTAMEMFTNICLQSASSPRKKIVASAHVNGAQGAPDDMASAEPLVAGSLRTPAISGTETEKSQWNEAACQDATDQEAIENQGVSVKVDDNLVYFAYVGSTTGVRFTGSCTITFNTWVMLDPASSQAFEHTQSLRVHEYLPSYVRMYKAGKAQDLMPDPFVDAPSLEGLTSKEGQVHDARALAELQLRGSPSAAEDAVQLPCRFEEDHDYIGVDALTVPHSNREDCCRACRHLNRRKAGNCVVAVLSGPLDDPPHQCWIKTKLLSAKVVKGVVACVPV</sequence>
<dbReference type="Proteomes" id="UP000186817">
    <property type="component" value="Unassembled WGS sequence"/>
</dbReference>
<reference evidence="15 16" key="1">
    <citation type="submission" date="2016-02" db="EMBL/GenBank/DDBJ databases">
        <title>Genome analysis of coral dinoflagellate symbionts highlights evolutionary adaptations to a symbiotic lifestyle.</title>
        <authorList>
            <person name="Aranda M."/>
            <person name="Li Y."/>
            <person name="Liew Y.J."/>
            <person name="Baumgarten S."/>
            <person name="Simakov O."/>
            <person name="Wilson M."/>
            <person name="Piel J."/>
            <person name="Ashoor H."/>
            <person name="Bougouffa S."/>
            <person name="Bajic V.B."/>
            <person name="Ryu T."/>
            <person name="Ravasi T."/>
            <person name="Bayer T."/>
            <person name="Micklem G."/>
            <person name="Kim H."/>
            <person name="Bhak J."/>
            <person name="Lajeunesse T.C."/>
            <person name="Voolstra C.R."/>
        </authorList>
    </citation>
    <scope>NUCLEOTIDE SEQUENCE [LARGE SCALE GENOMIC DNA]</scope>
    <source>
        <strain evidence="15 16">CCMP2467</strain>
    </source>
</reference>
<comment type="caution">
    <text evidence="15">The sequence shown here is derived from an EMBL/GenBank/DDBJ whole genome shotgun (WGS) entry which is preliminary data.</text>
</comment>
<keyword evidence="13" id="KW-0732">Signal</keyword>
<feature type="transmembrane region" description="Helical" evidence="12">
    <location>
        <begin position="592"/>
        <end position="610"/>
    </location>
</feature>
<evidence type="ECO:0000256" key="2">
    <source>
        <dbReference type="ARBA" id="ARBA00007447"/>
    </source>
</evidence>
<feature type="transmembrane region" description="Helical" evidence="12">
    <location>
        <begin position="861"/>
        <end position="879"/>
    </location>
</feature>
<evidence type="ECO:0000256" key="7">
    <source>
        <dbReference type="ARBA" id="ARBA00022989"/>
    </source>
</evidence>
<dbReference type="Pfam" id="PF01490">
    <property type="entry name" value="Aa_trans"/>
    <property type="match status" value="1"/>
</dbReference>
<evidence type="ECO:0000256" key="12">
    <source>
        <dbReference type="SAM" id="Phobius"/>
    </source>
</evidence>
<accession>A0A1Q9EWL1</accession>
<comment type="subcellular location">
    <subcellularLocation>
        <location evidence="1">Membrane</location>
    </subcellularLocation>
</comment>
<dbReference type="GO" id="GO:0016485">
    <property type="term" value="P:protein processing"/>
    <property type="evidence" value="ECO:0007669"/>
    <property type="project" value="UniProtKB-ARBA"/>
</dbReference>
<dbReference type="Gene3D" id="2.40.70.10">
    <property type="entry name" value="Acid Proteases"/>
    <property type="match status" value="2"/>
</dbReference>
<keyword evidence="7 12" id="KW-1133">Transmembrane helix</keyword>
<protein>
    <submittedName>
        <fullName evidence="15">Pepsin A</fullName>
    </submittedName>
</protein>
<feature type="transmembrane region" description="Helical" evidence="12">
    <location>
        <begin position="566"/>
        <end position="585"/>
    </location>
</feature>
<dbReference type="FunFam" id="2.40.70.10:FF:000115">
    <property type="entry name" value="Lysosomal aspartic protease"/>
    <property type="match status" value="1"/>
</dbReference>
<organism evidence="15 16">
    <name type="scientific">Symbiodinium microadriaticum</name>
    <name type="common">Dinoflagellate</name>
    <name type="synonym">Zooxanthella microadriatica</name>
    <dbReference type="NCBI Taxonomy" id="2951"/>
    <lineage>
        <taxon>Eukaryota</taxon>
        <taxon>Sar</taxon>
        <taxon>Alveolata</taxon>
        <taxon>Dinophyceae</taxon>
        <taxon>Suessiales</taxon>
        <taxon>Symbiodiniaceae</taxon>
        <taxon>Symbiodinium</taxon>
    </lineage>
</organism>
<keyword evidence="4 12" id="KW-0812">Transmembrane</keyword>
<keyword evidence="5 11" id="KW-0064">Aspartyl protease</keyword>
<dbReference type="PANTHER" id="PTHR47966:SF51">
    <property type="entry name" value="BETA-SITE APP-CLEAVING ENZYME, ISOFORM A-RELATED"/>
    <property type="match status" value="1"/>
</dbReference>
<feature type="transmembrane region" description="Helical" evidence="12">
    <location>
        <begin position="474"/>
        <end position="500"/>
    </location>
</feature>
<comment type="similarity">
    <text evidence="2 11">Belongs to the peptidase A1 family.</text>
</comment>
<feature type="signal peptide" evidence="13">
    <location>
        <begin position="1"/>
        <end position="27"/>
    </location>
</feature>
<evidence type="ECO:0000259" key="14">
    <source>
        <dbReference type="PROSITE" id="PS51767"/>
    </source>
</evidence>
<evidence type="ECO:0000256" key="1">
    <source>
        <dbReference type="ARBA" id="ARBA00004370"/>
    </source>
</evidence>
<evidence type="ECO:0000256" key="11">
    <source>
        <dbReference type="RuleBase" id="RU000454"/>
    </source>
</evidence>
<dbReference type="Pfam" id="PF00026">
    <property type="entry name" value="Asp"/>
    <property type="match status" value="1"/>
</dbReference>
<dbReference type="PROSITE" id="PS00141">
    <property type="entry name" value="ASP_PROTEASE"/>
    <property type="match status" value="1"/>
</dbReference>
<feature type="transmembrane region" description="Helical" evidence="12">
    <location>
        <begin position="805"/>
        <end position="826"/>
    </location>
</feature>
<evidence type="ECO:0000256" key="5">
    <source>
        <dbReference type="ARBA" id="ARBA00022750"/>
    </source>
</evidence>
<feature type="transmembrane region" description="Helical" evidence="12">
    <location>
        <begin position="622"/>
        <end position="642"/>
    </location>
</feature>
<proteinExistence type="inferred from homology"/>
<feature type="domain" description="Peptidase A1" evidence="14">
    <location>
        <begin position="63"/>
        <end position="382"/>
    </location>
</feature>
<dbReference type="GO" id="GO:0004190">
    <property type="term" value="F:aspartic-type endopeptidase activity"/>
    <property type="evidence" value="ECO:0007669"/>
    <property type="project" value="UniProtKB-KW"/>
</dbReference>
<feature type="transmembrane region" description="Helical" evidence="12">
    <location>
        <begin position="707"/>
        <end position="724"/>
    </location>
</feature>
<feature type="transmembrane region" description="Helical" evidence="12">
    <location>
        <begin position="521"/>
        <end position="546"/>
    </location>
</feature>
<dbReference type="PROSITE" id="PS51767">
    <property type="entry name" value="PEPTIDASE_A1"/>
    <property type="match status" value="1"/>
</dbReference>
<evidence type="ECO:0000256" key="3">
    <source>
        <dbReference type="ARBA" id="ARBA00022670"/>
    </source>
</evidence>
<evidence type="ECO:0000256" key="4">
    <source>
        <dbReference type="ARBA" id="ARBA00022692"/>
    </source>
</evidence>
<keyword evidence="16" id="KW-1185">Reference proteome</keyword>
<dbReference type="GO" id="GO:0016020">
    <property type="term" value="C:membrane"/>
    <property type="evidence" value="ECO:0007669"/>
    <property type="project" value="UniProtKB-SubCell"/>
</dbReference>
<feature type="transmembrane region" description="Helical" evidence="12">
    <location>
        <begin position="832"/>
        <end position="854"/>
    </location>
</feature>
<keyword evidence="8 12" id="KW-0472">Membrane</keyword>
<name>A0A1Q9EWL1_SYMMI</name>
<evidence type="ECO:0000256" key="10">
    <source>
        <dbReference type="PIRSR" id="PIRSR601461-2"/>
    </source>
</evidence>
<evidence type="ECO:0000313" key="16">
    <source>
        <dbReference type="Proteomes" id="UP000186817"/>
    </source>
</evidence>
<feature type="transmembrane region" description="Helical" evidence="12">
    <location>
        <begin position="663"/>
        <end position="687"/>
    </location>
</feature>
<dbReference type="InterPro" id="IPR021109">
    <property type="entry name" value="Peptidase_aspartic_dom_sf"/>
</dbReference>
<dbReference type="PANTHER" id="PTHR47966">
    <property type="entry name" value="BETA-SITE APP-CLEAVING ENZYME, ISOFORM A-RELATED"/>
    <property type="match status" value="1"/>
</dbReference>